<keyword evidence="2" id="KW-1185">Reference proteome</keyword>
<name>A0A5R9F881_9BACL</name>
<dbReference type="OrthoDB" id="9796085at2"/>
<dbReference type="Proteomes" id="UP000308230">
    <property type="component" value="Unassembled WGS sequence"/>
</dbReference>
<accession>A0A5R9F881</accession>
<comment type="caution">
    <text evidence="1">The sequence shown here is derived from an EMBL/GenBank/DDBJ whole genome shotgun (WGS) entry which is preliminary data.</text>
</comment>
<dbReference type="Gene3D" id="3.50.30.50">
    <property type="entry name" value="Putative cyclase"/>
    <property type="match status" value="1"/>
</dbReference>
<dbReference type="GO" id="GO:0004061">
    <property type="term" value="F:arylformamidase activity"/>
    <property type="evidence" value="ECO:0007669"/>
    <property type="project" value="InterPro"/>
</dbReference>
<dbReference type="PANTHER" id="PTHR31118:SF12">
    <property type="entry name" value="CYCLASE-LIKE PROTEIN 2"/>
    <property type="match status" value="1"/>
</dbReference>
<dbReference type="SUPFAM" id="SSF102198">
    <property type="entry name" value="Putative cyclase"/>
    <property type="match status" value="1"/>
</dbReference>
<dbReference type="PANTHER" id="PTHR31118">
    <property type="entry name" value="CYCLASE-LIKE PROTEIN 2"/>
    <property type="match status" value="1"/>
</dbReference>
<dbReference type="InterPro" id="IPR007325">
    <property type="entry name" value="KFase/CYL"/>
</dbReference>
<dbReference type="Pfam" id="PF04199">
    <property type="entry name" value="Cyclase"/>
    <property type="match status" value="1"/>
</dbReference>
<dbReference type="InterPro" id="IPR037175">
    <property type="entry name" value="KFase_sf"/>
</dbReference>
<reference evidence="1 2" key="1">
    <citation type="submission" date="2019-04" db="EMBL/GenBank/DDBJ databases">
        <title>Bacillus caeni sp. nov., a bacterium isolated from mangrove sediment.</title>
        <authorList>
            <person name="Huang H."/>
            <person name="Mo K."/>
            <person name="Hu Y."/>
        </authorList>
    </citation>
    <scope>NUCLEOTIDE SEQUENCE [LARGE SCALE GENOMIC DNA]</scope>
    <source>
        <strain evidence="1 2">HB172195</strain>
    </source>
</reference>
<dbReference type="EMBL" id="SWLG01000002">
    <property type="protein sequence ID" value="TLS38729.1"/>
    <property type="molecule type" value="Genomic_DNA"/>
</dbReference>
<sequence length="206" mass="22579">MPITTETPVYPGDPVPNITPAAELAKDGYQVTSLNIGSHTGTHVDAPYHFQQEGDRIDESDLVKFMGRGVVLDVRGKKPGEEITFADVAEQLENIRSENIVLFQTGWSQFIGTETYFNHPYLSVEIITHLLEKGVRTFFIDALNVDPPDGSAFPVHDAITGVNGIIGENFCNFDKIDFPDPLIIALPLKLQGLDGSPVRAVAVEMD</sequence>
<proteinExistence type="predicted"/>
<dbReference type="AlphaFoldDB" id="A0A5R9F881"/>
<organism evidence="1 2">
    <name type="scientific">Exobacillus caeni</name>
    <dbReference type="NCBI Taxonomy" id="2574798"/>
    <lineage>
        <taxon>Bacteria</taxon>
        <taxon>Bacillati</taxon>
        <taxon>Bacillota</taxon>
        <taxon>Bacilli</taxon>
        <taxon>Bacillales</taxon>
        <taxon>Guptibacillaceae</taxon>
        <taxon>Exobacillus</taxon>
    </lineage>
</organism>
<protein>
    <submittedName>
        <fullName evidence="1">Cyclase family protein</fullName>
    </submittedName>
</protein>
<evidence type="ECO:0000313" key="1">
    <source>
        <dbReference type="EMBL" id="TLS38729.1"/>
    </source>
</evidence>
<gene>
    <name evidence="1" type="ORF">FCL54_03910</name>
</gene>
<dbReference type="GO" id="GO:0019441">
    <property type="term" value="P:L-tryptophan catabolic process to kynurenine"/>
    <property type="evidence" value="ECO:0007669"/>
    <property type="project" value="InterPro"/>
</dbReference>
<evidence type="ECO:0000313" key="2">
    <source>
        <dbReference type="Proteomes" id="UP000308230"/>
    </source>
</evidence>